<feature type="transmembrane region" description="Helical" evidence="7">
    <location>
        <begin position="77"/>
        <end position="97"/>
    </location>
</feature>
<comment type="caution">
    <text evidence="8">The sequence shown here is derived from an EMBL/GenBank/DDBJ whole genome shotgun (WGS) entry which is preliminary data.</text>
</comment>
<evidence type="ECO:0000256" key="4">
    <source>
        <dbReference type="ARBA" id="ARBA00035148"/>
    </source>
</evidence>
<keyword evidence="2 8" id="KW-0689">Ribosomal protein</keyword>
<dbReference type="Proteomes" id="UP000326759">
    <property type="component" value="Unassembled WGS sequence"/>
</dbReference>
<dbReference type="OrthoDB" id="10263513at2759"/>
<feature type="compositionally biased region" description="Basic residues" evidence="6">
    <location>
        <begin position="177"/>
        <end position="186"/>
    </location>
</feature>
<sequence>MNEVYAKTTIPQHVSIATLLPIIIIQFCIKLSAPISNCILSSVIVKVSAKVYYILYCSSSSKLCAKNKDQSNTLMEYFVKSFVGGKISAFLFIFVVICSLNVDLLSDLSFTPKAFFKVLQSGLKFQEAVVKFLQEKVTFHLLLFGINLSLPPKKDTKAKAQPSKSQSKKSSGSSGGKAKKKKWSKGKVRDKLNNLVLFDKATYDKLLKEVPSYKLITPSVVSERLKITGSLARRALEELQSKGLIRQVVKHHAQLVYTRTTKSED</sequence>
<dbReference type="InterPro" id="IPR004977">
    <property type="entry name" value="Ribosomal_eS25"/>
</dbReference>
<feature type="transmembrane region" description="Helical" evidence="7">
    <location>
        <begin position="12"/>
        <end position="33"/>
    </location>
</feature>
<keyword evidence="7" id="KW-1133">Transmembrane helix</keyword>
<dbReference type="Gene3D" id="3.30.63.20">
    <property type="match status" value="1"/>
</dbReference>
<name>A0A5N5SUH1_9CRUS</name>
<dbReference type="PANTHER" id="PTHR12850">
    <property type="entry name" value="40S RIBOSOMAL PROTEIN S25"/>
    <property type="match status" value="1"/>
</dbReference>
<feature type="compositionally biased region" description="Low complexity" evidence="6">
    <location>
        <begin position="159"/>
        <end position="172"/>
    </location>
</feature>
<dbReference type="FunFam" id="1.10.10.10:FF:000166">
    <property type="entry name" value="40S ribosomal protein S25"/>
    <property type="match status" value="1"/>
</dbReference>
<reference evidence="8 9" key="1">
    <citation type="journal article" date="2019" name="PLoS Biol.">
        <title>Sex chromosomes control vertical transmission of feminizing Wolbachia symbionts in an isopod.</title>
        <authorList>
            <person name="Becking T."/>
            <person name="Chebbi M.A."/>
            <person name="Giraud I."/>
            <person name="Moumen B."/>
            <person name="Laverre T."/>
            <person name="Caubet Y."/>
            <person name="Peccoud J."/>
            <person name="Gilbert C."/>
            <person name="Cordaux R."/>
        </authorList>
    </citation>
    <scope>NUCLEOTIDE SEQUENCE [LARGE SCALE GENOMIC DNA]</scope>
    <source>
        <strain evidence="8">ANa2</strain>
        <tissue evidence="8">Whole body excluding digestive tract and cuticle</tissue>
    </source>
</reference>
<feature type="region of interest" description="Disordered" evidence="6">
    <location>
        <begin position="153"/>
        <end position="186"/>
    </location>
</feature>
<evidence type="ECO:0000256" key="1">
    <source>
        <dbReference type="ARBA" id="ARBA00009106"/>
    </source>
</evidence>
<keyword evidence="3" id="KW-0687">Ribonucleoprotein</keyword>
<evidence type="ECO:0000256" key="7">
    <source>
        <dbReference type="SAM" id="Phobius"/>
    </source>
</evidence>
<feature type="transmembrane region" description="Helical" evidence="7">
    <location>
        <begin position="39"/>
        <end position="56"/>
    </location>
</feature>
<accession>A0A5N5SUH1</accession>
<gene>
    <name evidence="8" type="primary">RpS25</name>
    <name evidence="8" type="ORF">Anas_10506</name>
</gene>
<keyword evidence="7" id="KW-0812">Transmembrane</keyword>
<evidence type="ECO:0000256" key="6">
    <source>
        <dbReference type="SAM" id="MobiDB-lite"/>
    </source>
</evidence>
<keyword evidence="9" id="KW-1185">Reference proteome</keyword>
<protein>
    <recommendedName>
        <fullName evidence="4">Small ribosomal subunit protein eS25</fullName>
    </recommendedName>
    <alternativeName>
        <fullName evidence="5">40S ribosomal protein S25</fullName>
    </alternativeName>
</protein>
<evidence type="ECO:0000313" key="9">
    <source>
        <dbReference type="Proteomes" id="UP000326759"/>
    </source>
</evidence>
<dbReference type="GO" id="GO:1990904">
    <property type="term" value="C:ribonucleoprotein complex"/>
    <property type="evidence" value="ECO:0007669"/>
    <property type="project" value="UniProtKB-KW"/>
</dbReference>
<evidence type="ECO:0000256" key="3">
    <source>
        <dbReference type="ARBA" id="ARBA00023274"/>
    </source>
</evidence>
<dbReference type="EMBL" id="SEYY01020047">
    <property type="protein sequence ID" value="KAB7497657.1"/>
    <property type="molecule type" value="Genomic_DNA"/>
</dbReference>
<dbReference type="Pfam" id="PF03297">
    <property type="entry name" value="Ribosomal_S25"/>
    <property type="match status" value="1"/>
</dbReference>
<proteinExistence type="inferred from homology"/>
<dbReference type="GO" id="GO:0022626">
    <property type="term" value="C:cytosolic ribosome"/>
    <property type="evidence" value="ECO:0007669"/>
    <property type="project" value="UniProtKB-ARBA"/>
</dbReference>
<dbReference type="GO" id="GO:0003735">
    <property type="term" value="F:structural constituent of ribosome"/>
    <property type="evidence" value="ECO:0007669"/>
    <property type="project" value="UniProtKB-ARBA"/>
</dbReference>
<keyword evidence="7" id="KW-0472">Membrane</keyword>
<evidence type="ECO:0000256" key="2">
    <source>
        <dbReference type="ARBA" id="ARBA00022980"/>
    </source>
</evidence>
<comment type="similarity">
    <text evidence="1">Belongs to the eukaryotic ribosomal protein eS25 family.</text>
</comment>
<dbReference type="AlphaFoldDB" id="A0A5N5SUH1"/>
<organism evidence="8 9">
    <name type="scientific">Armadillidium nasatum</name>
    <dbReference type="NCBI Taxonomy" id="96803"/>
    <lineage>
        <taxon>Eukaryota</taxon>
        <taxon>Metazoa</taxon>
        <taxon>Ecdysozoa</taxon>
        <taxon>Arthropoda</taxon>
        <taxon>Crustacea</taxon>
        <taxon>Multicrustacea</taxon>
        <taxon>Malacostraca</taxon>
        <taxon>Eumalacostraca</taxon>
        <taxon>Peracarida</taxon>
        <taxon>Isopoda</taxon>
        <taxon>Oniscidea</taxon>
        <taxon>Crinocheta</taxon>
        <taxon>Armadillidiidae</taxon>
        <taxon>Armadillidium</taxon>
    </lineage>
</organism>
<evidence type="ECO:0000256" key="5">
    <source>
        <dbReference type="ARBA" id="ARBA00035460"/>
    </source>
</evidence>
<evidence type="ECO:0000313" key="8">
    <source>
        <dbReference type="EMBL" id="KAB7497657.1"/>
    </source>
</evidence>
<dbReference type="FunFam" id="3.30.63.20:FF:000001">
    <property type="entry name" value="40S ribosomal protein S25"/>
    <property type="match status" value="1"/>
</dbReference>